<dbReference type="PROSITE" id="PS50888">
    <property type="entry name" value="BHLH"/>
    <property type="match status" value="1"/>
</dbReference>
<dbReference type="GO" id="GO:0046983">
    <property type="term" value="F:protein dimerization activity"/>
    <property type="evidence" value="ECO:0007669"/>
    <property type="project" value="InterPro"/>
</dbReference>
<evidence type="ECO:0000256" key="5">
    <source>
        <dbReference type="ARBA" id="ARBA00023242"/>
    </source>
</evidence>
<proteinExistence type="predicted"/>
<dbReference type="InterPro" id="IPR036638">
    <property type="entry name" value="HLH_DNA-bd_sf"/>
</dbReference>
<dbReference type="PANTHER" id="PTHR45844:SF19">
    <property type="entry name" value="TRANSCRIPTION FACTOR BHLH106-RELATED"/>
    <property type="match status" value="1"/>
</dbReference>
<evidence type="ECO:0000313" key="7">
    <source>
        <dbReference type="EMBL" id="CAA3020580.1"/>
    </source>
</evidence>
<comment type="subcellular location">
    <subcellularLocation>
        <location evidence="1">Nucleus</location>
    </subcellularLocation>
</comment>
<name>A0A8S0URE8_OLEEU</name>
<accession>A0A8S0URE8</accession>
<evidence type="ECO:0000256" key="1">
    <source>
        <dbReference type="ARBA" id="ARBA00004123"/>
    </source>
</evidence>
<dbReference type="AlphaFoldDB" id="A0A8S0URE8"/>
<dbReference type="Gene3D" id="4.10.280.10">
    <property type="entry name" value="Helix-loop-helix DNA-binding domain"/>
    <property type="match status" value="1"/>
</dbReference>
<evidence type="ECO:0000259" key="6">
    <source>
        <dbReference type="PROSITE" id="PS50888"/>
    </source>
</evidence>
<dbReference type="InterPro" id="IPR011598">
    <property type="entry name" value="bHLH_dom"/>
</dbReference>
<dbReference type="EMBL" id="CACTIH010009040">
    <property type="protein sequence ID" value="CAA3020580.1"/>
    <property type="molecule type" value="Genomic_DNA"/>
</dbReference>
<dbReference type="OrthoDB" id="71302at2759"/>
<keyword evidence="4" id="KW-0804">Transcription</keyword>
<dbReference type="GO" id="GO:0005634">
    <property type="term" value="C:nucleus"/>
    <property type="evidence" value="ECO:0007669"/>
    <property type="project" value="UniProtKB-SubCell"/>
</dbReference>
<evidence type="ECO:0000256" key="2">
    <source>
        <dbReference type="ARBA" id="ARBA00023015"/>
    </source>
</evidence>
<gene>
    <name evidence="7" type="ORF">OLEA9_A108079</name>
</gene>
<dbReference type="SMART" id="SM00353">
    <property type="entry name" value="HLH"/>
    <property type="match status" value="1"/>
</dbReference>
<evidence type="ECO:0000256" key="3">
    <source>
        <dbReference type="ARBA" id="ARBA00023125"/>
    </source>
</evidence>
<dbReference type="GO" id="GO:0003677">
    <property type="term" value="F:DNA binding"/>
    <property type="evidence" value="ECO:0007669"/>
    <property type="project" value="UniProtKB-KW"/>
</dbReference>
<dbReference type="Pfam" id="PF00010">
    <property type="entry name" value="HLH"/>
    <property type="match status" value="1"/>
</dbReference>
<organism evidence="7 8">
    <name type="scientific">Olea europaea subsp. europaea</name>
    <dbReference type="NCBI Taxonomy" id="158383"/>
    <lineage>
        <taxon>Eukaryota</taxon>
        <taxon>Viridiplantae</taxon>
        <taxon>Streptophyta</taxon>
        <taxon>Embryophyta</taxon>
        <taxon>Tracheophyta</taxon>
        <taxon>Spermatophyta</taxon>
        <taxon>Magnoliopsida</taxon>
        <taxon>eudicotyledons</taxon>
        <taxon>Gunneridae</taxon>
        <taxon>Pentapetalae</taxon>
        <taxon>asterids</taxon>
        <taxon>lamiids</taxon>
        <taxon>Lamiales</taxon>
        <taxon>Oleaceae</taxon>
        <taxon>Oleeae</taxon>
        <taxon>Olea</taxon>
    </lineage>
</organism>
<dbReference type="GO" id="GO:0003700">
    <property type="term" value="F:DNA-binding transcription factor activity"/>
    <property type="evidence" value="ECO:0007669"/>
    <property type="project" value="InterPro"/>
</dbReference>
<keyword evidence="5" id="KW-0539">Nucleus</keyword>
<reference evidence="7 8" key="1">
    <citation type="submission" date="2019-12" db="EMBL/GenBank/DDBJ databases">
        <authorList>
            <person name="Alioto T."/>
            <person name="Alioto T."/>
            <person name="Gomez Garrido J."/>
        </authorList>
    </citation>
    <scope>NUCLEOTIDE SEQUENCE [LARGE SCALE GENOMIC DNA]</scope>
</reference>
<feature type="domain" description="BHLH" evidence="6">
    <location>
        <begin position="57"/>
        <end position="106"/>
    </location>
</feature>
<sequence>MQPKNSPETSAFHQVPMGNCFVYGFPAMDSYCSSSFYPMEMLELMHAPEAEASRALTASENHKEAERKRRERINSHLDRLKTILLCNSKTDKATLLAKVVERLRELKQQTSEIMQFDQTLPSETDEITVIQNEHSSADGKSLIKAYLCCEDRINLLPDLIEILKSLRLSPLRAEIVTLGGRIRNVIVMAGDKEQTDESVVLLKDALKNLVLHSSYGSGGSSKRRRILGGQRIIG</sequence>
<evidence type="ECO:0000313" key="8">
    <source>
        <dbReference type="Proteomes" id="UP000594638"/>
    </source>
</evidence>
<keyword evidence="8" id="KW-1185">Reference proteome</keyword>
<dbReference type="Gramene" id="OE9A108079T1">
    <property type="protein sequence ID" value="OE9A108079C1"/>
    <property type="gene ID" value="OE9A108079"/>
</dbReference>
<keyword evidence="3" id="KW-0238">DNA-binding</keyword>
<dbReference type="CDD" id="cd11455">
    <property type="entry name" value="bHLH_AtAIG1_like"/>
    <property type="match status" value="1"/>
</dbReference>
<dbReference type="PANTHER" id="PTHR45844">
    <property type="entry name" value="TRANSCRIPTION FACTOR BHLH30"/>
    <property type="match status" value="1"/>
</dbReference>
<dbReference type="SUPFAM" id="SSF47459">
    <property type="entry name" value="HLH, helix-loop-helix DNA-binding domain"/>
    <property type="match status" value="1"/>
</dbReference>
<evidence type="ECO:0000256" key="4">
    <source>
        <dbReference type="ARBA" id="ARBA00023163"/>
    </source>
</evidence>
<dbReference type="InterPro" id="IPR045847">
    <property type="entry name" value="AIG1-like"/>
</dbReference>
<keyword evidence="2" id="KW-0805">Transcription regulation</keyword>
<comment type="caution">
    <text evidence="7">The sequence shown here is derived from an EMBL/GenBank/DDBJ whole genome shotgun (WGS) entry which is preliminary data.</text>
</comment>
<protein>
    <submittedName>
        <fullName evidence="7">Transcription factor bHLH106-like</fullName>
    </submittedName>
</protein>
<dbReference type="Proteomes" id="UP000594638">
    <property type="component" value="Unassembled WGS sequence"/>
</dbReference>